<dbReference type="Proteomes" id="UP000600247">
    <property type="component" value="Unassembled WGS sequence"/>
</dbReference>
<feature type="signal peptide" evidence="1">
    <location>
        <begin position="1"/>
        <end position="21"/>
    </location>
</feature>
<dbReference type="AlphaFoldDB" id="A0A917LXE2"/>
<accession>A0A917LXE2</accession>
<dbReference type="PANTHER" id="PTHR19328:SF13">
    <property type="entry name" value="HIPL1 PROTEIN"/>
    <property type="match status" value="1"/>
</dbReference>
<proteinExistence type="predicted"/>
<dbReference type="InterPro" id="IPR011042">
    <property type="entry name" value="6-blade_b-propeller_TolB-like"/>
</dbReference>
<gene>
    <name evidence="3" type="ORF">GCM10010918_14430</name>
</gene>
<feature type="chain" id="PRO_5036906155" evidence="1">
    <location>
        <begin position="22"/>
        <end position="365"/>
    </location>
</feature>
<evidence type="ECO:0000313" key="4">
    <source>
        <dbReference type="Proteomes" id="UP000600247"/>
    </source>
</evidence>
<evidence type="ECO:0000259" key="2">
    <source>
        <dbReference type="Pfam" id="PF07995"/>
    </source>
</evidence>
<keyword evidence="4" id="KW-1185">Reference proteome</keyword>
<protein>
    <submittedName>
        <fullName evidence="3">Dehydrogenase</fullName>
    </submittedName>
</protein>
<dbReference type="PROSITE" id="PS51257">
    <property type="entry name" value="PROKAR_LIPOPROTEIN"/>
    <property type="match status" value="1"/>
</dbReference>
<dbReference type="InterPro" id="IPR011041">
    <property type="entry name" value="Quinoprot_gluc/sorb_DH_b-prop"/>
</dbReference>
<dbReference type="Pfam" id="PF07995">
    <property type="entry name" value="GSDH"/>
    <property type="match status" value="1"/>
</dbReference>
<name>A0A917LXE2_9BACL</name>
<dbReference type="EMBL" id="BMHY01000002">
    <property type="protein sequence ID" value="GGG61943.1"/>
    <property type="molecule type" value="Genomic_DNA"/>
</dbReference>
<feature type="domain" description="Glucose/Sorbosone dehydrogenase" evidence="2">
    <location>
        <begin position="51"/>
        <end position="347"/>
    </location>
</feature>
<comment type="caution">
    <text evidence="3">The sequence shown here is derived from an EMBL/GenBank/DDBJ whole genome shotgun (WGS) entry which is preliminary data.</text>
</comment>
<keyword evidence="1" id="KW-0732">Signal</keyword>
<reference evidence="3 4" key="1">
    <citation type="journal article" date="2014" name="Int. J. Syst. Evol. Microbiol.">
        <title>Complete genome sequence of Corynebacterium casei LMG S-19264T (=DSM 44701T), isolated from a smear-ripened cheese.</title>
        <authorList>
            <consortium name="US DOE Joint Genome Institute (JGI-PGF)"/>
            <person name="Walter F."/>
            <person name="Albersmeier A."/>
            <person name="Kalinowski J."/>
            <person name="Ruckert C."/>
        </authorList>
    </citation>
    <scope>NUCLEOTIDE SEQUENCE [LARGE SCALE GENOMIC DNA]</scope>
    <source>
        <strain evidence="3 4">CGMCC 1.15286</strain>
    </source>
</reference>
<dbReference type="SUPFAM" id="SSF50952">
    <property type="entry name" value="Soluble quinoprotein glucose dehydrogenase"/>
    <property type="match status" value="1"/>
</dbReference>
<evidence type="ECO:0000313" key="3">
    <source>
        <dbReference type="EMBL" id="GGG61943.1"/>
    </source>
</evidence>
<evidence type="ECO:0000256" key="1">
    <source>
        <dbReference type="SAM" id="SignalP"/>
    </source>
</evidence>
<dbReference type="PANTHER" id="PTHR19328">
    <property type="entry name" value="HEDGEHOG-INTERACTING PROTEIN"/>
    <property type="match status" value="1"/>
</dbReference>
<dbReference type="InterPro" id="IPR012938">
    <property type="entry name" value="Glc/Sorbosone_DH"/>
</dbReference>
<sequence>MKSKTMVIVMLLALTAWGLSACEGKATTAPIEENGNRGESQPGFTVLAEKLKVPWALDFDKDTAYITERGGTIVKLEGKKLTRETVELSKPLFAEGEGGLLGFALAADFPKSKRAYAYHTYKENDAVVNRVVVLEHTSKGWKEVQSLLEGIPGYFNHNGGRIALGPDGKLYVTTGDSDHPELAQDLNSLAGKILRLNVDGSVPKDNPFPGSYVYSYGHRNPQGIAWNKAGEMYSTEHGPSGDPGGHDEVNRIIAGGNYGWPDIIGDAEKEGMIVPLYHTGDIALAPSGAAFDDNGKLLFAVLRGEGLYRFDPQTNGVVQVLSGQGRMRDVKVKDGQVYILTNNTDGRGTPSKEDDRLLLLEGYKD</sequence>
<dbReference type="Gene3D" id="2.120.10.30">
    <property type="entry name" value="TolB, C-terminal domain"/>
    <property type="match status" value="1"/>
</dbReference>
<organism evidence="3 4">
    <name type="scientific">Paenibacillus radicis</name>
    <name type="common">ex Gao et al. 2016</name>
    <dbReference type="NCBI Taxonomy" id="1737354"/>
    <lineage>
        <taxon>Bacteria</taxon>
        <taxon>Bacillati</taxon>
        <taxon>Bacillota</taxon>
        <taxon>Bacilli</taxon>
        <taxon>Bacillales</taxon>
        <taxon>Paenibacillaceae</taxon>
        <taxon>Paenibacillus</taxon>
    </lineage>
</organism>